<evidence type="ECO:0000256" key="3">
    <source>
        <dbReference type="ARBA" id="ARBA00022801"/>
    </source>
</evidence>
<reference evidence="8" key="1">
    <citation type="submission" date="2018-04" db="EMBL/GenBank/DDBJ databases">
        <title>Whole genome sequencing of Hypsizygus marmoreus.</title>
        <authorList>
            <person name="Choi I.-G."/>
            <person name="Min B."/>
            <person name="Kim J.-G."/>
            <person name="Kim S."/>
            <person name="Oh Y.-L."/>
            <person name="Kong W.-S."/>
            <person name="Park H."/>
            <person name="Jeong J."/>
            <person name="Song E.-S."/>
        </authorList>
    </citation>
    <scope>NUCLEOTIDE SEQUENCE [LARGE SCALE GENOMIC DNA]</scope>
    <source>
        <strain evidence="8">51987-8</strain>
    </source>
</reference>
<dbReference type="FunCoup" id="A0A369JC72">
    <property type="interactions" value="222"/>
</dbReference>
<dbReference type="SUPFAM" id="SSF64182">
    <property type="entry name" value="DHH phosphoesterases"/>
    <property type="match status" value="1"/>
</dbReference>
<evidence type="ECO:0000256" key="4">
    <source>
        <dbReference type="ARBA" id="ARBA00023211"/>
    </source>
</evidence>
<name>A0A369JC72_HYPMA</name>
<dbReference type="Pfam" id="PF02833">
    <property type="entry name" value="DHHA2"/>
    <property type="match status" value="1"/>
</dbReference>
<evidence type="ECO:0000313" key="8">
    <source>
        <dbReference type="EMBL" id="RDB19719.1"/>
    </source>
</evidence>
<organism evidence="8 9">
    <name type="scientific">Hypsizygus marmoreus</name>
    <name type="common">White beech mushroom</name>
    <name type="synonym">Agaricus marmoreus</name>
    <dbReference type="NCBI Taxonomy" id="39966"/>
    <lineage>
        <taxon>Eukaryota</taxon>
        <taxon>Fungi</taxon>
        <taxon>Dikarya</taxon>
        <taxon>Basidiomycota</taxon>
        <taxon>Agaricomycotina</taxon>
        <taxon>Agaricomycetes</taxon>
        <taxon>Agaricomycetidae</taxon>
        <taxon>Agaricales</taxon>
        <taxon>Tricholomatineae</taxon>
        <taxon>Lyophyllaceae</taxon>
        <taxon>Hypsizygus</taxon>
    </lineage>
</organism>
<feature type="domain" description="DHHA2" evidence="7">
    <location>
        <begin position="281"/>
        <end position="485"/>
    </location>
</feature>
<dbReference type="Gene3D" id="3.90.1640.10">
    <property type="entry name" value="inorganic pyrophosphatase (n-terminal core)"/>
    <property type="match status" value="1"/>
</dbReference>
<keyword evidence="9" id="KW-1185">Reference proteome</keyword>
<feature type="compositionally biased region" description="Basic and acidic residues" evidence="5">
    <location>
        <begin position="339"/>
        <end position="362"/>
    </location>
</feature>
<keyword evidence="2" id="KW-0479">Metal-binding</keyword>
<accession>A0A369JC72</accession>
<evidence type="ECO:0000256" key="1">
    <source>
        <dbReference type="ARBA" id="ARBA00001936"/>
    </source>
</evidence>
<dbReference type="EMBL" id="LUEZ02000076">
    <property type="protein sequence ID" value="RDB19719.1"/>
    <property type="molecule type" value="Genomic_DNA"/>
</dbReference>
<dbReference type="Gene3D" id="3.10.310.20">
    <property type="entry name" value="DHHA2 domain"/>
    <property type="match status" value="1"/>
</dbReference>
<proteinExistence type="predicted"/>
<dbReference type="GO" id="GO:0046872">
    <property type="term" value="F:metal ion binding"/>
    <property type="evidence" value="ECO:0007669"/>
    <property type="project" value="UniProtKB-KW"/>
</dbReference>
<dbReference type="GO" id="GO:0004309">
    <property type="term" value="F:exopolyphosphatase activity"/>
    <property type="evidence" value="ECO:0007669"/>
    <property type="project" value="TreeGrafter"/>
</dbReference>
<dbReference type="InterPro" id="IPR004097">
    <property type="entry name" value="DHHA2"/>
</dbReference>
<evidence type="ECO:0000259" key="6">
    <source>
        <dbReference type="Pfam" id="PF01368"/>
    </source>
</evidence>
<dbReference type="InterPro" id="IPR038222">
    <property type="entry name" value="DHHA2_dom_sf"/>
</dbReference>
<dbReference type="InParanoid" id="A0A369JC72"/>
<dbReference type="PANTHER" id="PTHR12112:SF39">
    <property type="entry name" value="EG:152A3.5 PROTEIN (FBGN0003116_PN PROTEIN)"/>
    <property type="match status" value="1"/>
</dbReference>
<protein>
    <submittedName>
        <fullName evidence="8">Exopolyphosphatase</fullName>
    </submittedName>
</protein>
<sequence>MRNPIRRLSLAVAAKLTIGKLPVSAQGASPVSPDLATFLADSKQRYLTHIRENTSKMDEWTVVMGNEAGDLDSLASSIAFAWIQSEVHKKPTIPLIQTQREDLALRAENQFALELAGLTSPSEQLLFLNDISEFQPLPTHRFALVDHNRLGTPFSTDPDATVVAVVDHHEDEGLYPNANPRIIAPCGSCASHVAALCPSEVPAELATLLLTAILIDTNGLKPGGKAVTTDIHAAGFLAARSTISSKLPTKLVALLIDDPASTGKPDALYEAAAIRELTAALAGKKEDVGHLGARDLLRRDYKEYTYTLEWADDRPAVKAGLSSVPVSLEAWGLSISKEKGKKEKKDKNKDKKEEKEREKEREDEVEEAVVAWMKEREIGVLGVLTSFRDGSKPGKSGRGKHKREMAWVVYDAASTSSAGDDASLHVKLATRLWKGLEDSADIKVKKHKKIDLEKGNKLPPGATSRVYNQGNVAATRKVTAPLLKNILEAPSPTAAGKNEKK</sequence>
<dbReference type="InterPro" id="IPR001667">
    <property type="entry name" value="DDH_dom"/>
</dbReference>
<dbReference type="GO" id="GO:0005737">
    <property type="term" value="C:cytoplasm"/>
    <property type="evidence" value="ECO:0007669"/>
    <property type="project" value="InterPro"/>
</dbReference>
<feature type="domain" description="DDH" evidence="6">
    <location>
        <begin position="61"/>
        <end position="213"/>
    </location>
</feature>
<dbReference type="AlphaFoldDB" id="A0A369JC72"/>
<comment type="caution">
    <text evidence="8">The sequence shown here is derived from an EMBL/GenBank/DDBJ whole genome shotgun (WGS) entry which is preliminary data.</text>
</comment>
<comment type="cofactor">
    <cofactor evidence="1">
        <name>Mn(2+)</name>
        <dbReference type="ChEBI" id="CHEBI:29035"/>
    </cofactor>
</comment>
<keyword evidence="4" id="KW-0464">Manganese</keyword>
<evidence type="ECO:0000256" key="2">
    <source>
        <dbReference type="ARBA" id="ARBA00022723"/>
    </source>
</evidence>
<keyword evidence="3" id="KW-0378">Hydrolase</keyword>
<feature type="region of interest" description="Disordered" evidence="5">
    <location>
        <begin position="339"/>
        <end position="363"/>
    </location>
</feature>
<evidence type="ECO:0000256" key="5">
    <source>
        <dbReference type="SAM" id="MobiDB-lite"/>
    </source>
</evidence>
<dbReference type="Pfam" id="PF01368">
    <property type="entry name" value="DHH"/>
    <property type="match status" value="1"/>
</dbReference>
<evidence type="ECO:0000313" key="9">
    <source>
        <dbReference type="Proteomes" id="UP000076154"/>
    </source>
</evidence>
<dbReference type="InterPro" id="IPR038763">
    <property type="entry name" value="DHH_sf"/>
</dbReference>
<dbReference type="PANTHER" id="PTHR12112">
    <property type="entry name" value="BNIP - RELATED"/>
    <property type="match status" value="1"/>
</dbReference>
<evidence type="ECO:0000259" key="7">
    <source>
        <dbReference type="Pfam" id="PF02833"/>
    </source>
</evidence>
<dbReference type="OrthoDB" id="374045at2759"/>
<gene>
    <name evidence="8" type="primary">SPAC2F3.11</name>
    <name evidence="8" type="ORF">Hypma_013197</name>
</gene>
<dbReference type="Proteomes" id="UP000076154">
    <property type="component" value="Unassembled WGS sequence"/>
</dbReference>
<dbReference type="STRING" id="39966.A0A369JC72"/>